<reference evidence="2" key="1">
    <citation type="journal article" date="2019" name="Int. J. Syst. Evol. Microbiol.">
        <title>The Global Catalogue of Microorganisms (GCM) 10K type strain sequencing project: providing services to taxonomists for standard genome sequencing and annotation.</title>
        <authorList>
            <consortium name="The Broad Institute Genomics Platform"/>
            <consortium name="The Broad Institute Genome Sequencing Center for Infectious Disease"/>
            <person name="Wu L."/>
            <person name="Ma J."/>
        </authorList>
    </citation>
    <scope>NUCLEOTIDE SEQUENCE [LARGE SCALE GENOMIC DNA]</scope>
    <source>
        <strain evidence="2">CCM 4481</strain>
    </source>
</reference>
<sequence>MEQIKKLNLQDACPTMTYEVCVQEWATDERARPLIVQFVGRYREGVHGNTDGDFMKGVIDLVSAVWAHGSLAIDLSRLEYRCGDIIDFCLESPRNKPVAVVVGPGCDRALAELWFGETTTLRASAQDGVFDDLDEACAYLRMRTRTHLSGQCRPSAVASLHRNVSQFN</sequence>
<protein>
    <recommendedName>
        <fullName evidence="3">STAS/SEC14 domain-containing protein</fullName>
    </recommendedName>
</protein>
<dbReference type="Proteomes" id="UP001595961">
    <property type="component" value="Unassembled WGS sequence"/>
</dbReference>
<dbReference type="EMBL" id="JBHSGA010000011">
    <property type="protein sequence ID" value="MFC4526262.1"/>
    <property type="molecule type" value="Genomic_DNA"/>
</dbReference>
<name>A0ABV9BZZ2_9GAMM</name>
<accession>A0ABV9BZZ2</accession>
<keyword evidence="2" id="KW-1185">Reference proteome</keyword>
<evidence type="ECO:0008006" key="3">
    <source>
        <dbReference type="Google" id="ProtNLM"/>
    </source>
</evidence>
<evidence type="ECO:0000313" key="1">
    <source>
        <dbReference type="EMBL" id="MFC4526262.1"/>
    </source>
</evidence>
<dbReference type="RefSeq" id="WP_266150916.1">
    <property type="nucleotide sequence ID" value="NZ_CP064028.1"/>
</dbReference>
<gene>
    <name evidence="1" type="ORF">ACFO5W_06385</name>
</gene>
<comment type="caution">
    <text evidence="1">The sequence shown here is derived from an EMBL/GenBank/DDBJ whole genome shotgun (WGS) entry which is preliminary data.</text>
</comment>
<evidence type="ECO:0000313" key="2">
    <source>
        <dbReference type="Proteomes" id="UP001595961"/>
    </source>
</evidence>
<proteinExistence type="predicted"/>
<organism evidence="1 2">
    <name type="scientific">Dyella halodurans</name>
    <dbReference type="NCBI Taxonomy" id="1920171"/>
    <lineage>
        <taxon>Bacteria</taxon>
        <taxon>Pseudomonadati</taxon>
        <taxon>Pseudomonadota</taxon>
        <taxon>Gammaproteobacteria</taxon>
        <taxon>Lysobacterales</taxon>
        <taxon>Rhodanobacteraceae</taxon>
        <taxon>Dyella</taxon>
    </lineage>
</organism>